<sequence length="82" mass="9705">MAEIKFTRQEKDIIIQKVKMYFREELDQEIGQFDAEFLLDFFAEEIGPYFFNKGLADAKTIIDQHVLNIEDALYEIELPVTK</sequence>
<gene>
    <name evidence="1" type="ORF">GCM10007876_24350</name>
</gene>
<evidence type="ECO:0008006" key="3">
    <source>
        <dbReference type="Google" id="ProtNLM"/>
    </source>
</evidence>
<evidence type="ECO:0000313" key="1">
    <source>
        <dbReference type="EMBL" id="GLQ31956.1"/>
    </source>
</evidence>
<proteinExistence type="predicted"/>
<dbReference type="Proteomes" id="UP001161389">
    <property type="component" value="Unassembled WGS sequence"/>
</dbReference>
<protein>
    <recommendedName>
        <fullName evidence="3">DUF2164 domain-containing protein</fullName>
    </recommendedName>
</protein>
<reference evidence="1" key="1">
    <citation type="journal article" date="2014" name="Int. J. Syst. Evol. Microbiol.">
        <title>Complete genome sequence of Corynebacterium casei LMG S-19264T (=DSM 44701T), isolated from a smear-ripened cheese.</title>
        <authorList>
            <consortium name="US DOE Joint Genome Institute (JGI-PGF)"/>
            <person name="Walter F."/>
            <person name="Albersmeier A."/>
            <person name="Kalinowski J."/>
            <person name="Ruckert C."/>
        </authorList>
    </citation>
    <scope>NUCLEOTIDE SEQUENCE</scope>
    <source>
        <strain evidence="1">NBRC 110071</strain>
    </source>
</reference>
<dbReference type="RefSeq" id="WP_284381753.1">
    <property type="nucleotide sequence ID" value="NZ_BSNM01000014.1"/>
</dbReference>
<accession>A0AA37SC48</accession>
<name>A0AA37SC48_9GAMM</name>
<reference evidence="1" key="2">
    <citation type="submission" date="2023-01" db="EMBL/GenBank/DDBJ databases">
        <title>Draft genome sequence of Litoribrevibacter albus strain NBRC 110071.</title>
        <authorList>
            <person name="Sun Q."/>
            <person name="Mori K."/>
        </authorList>
    </citation>
    <scope>NUCLEOTIDE SEQUENCE</scope>
    <source>
        <strain evidence="1">NBRC 110071</strain>
    </source>
</reference>
<comment type="caution">
    <text evidence="1">The sequence shown here is derived from an EMBL/GenBank/DDBJ whole genome shotgun (WGS) entry which is preliminary data.</text>
</comment>
<evidence type="ECO:0000313" key="2">
    <source>
        <dbReference type="Proteomes" id="UP001161389"/>
    </source>
</evidence>
<dbReference type="EMBL" id="BSNM01000014">
    <property type="protein sequence ID" value="GLQ31956.1"/>
    <property type="molecule type" value="Genomic_DNA"/>
</dbReference>
<dbReference type="AlphaFoldDB" id="A0AA37SC48"/>
<keyword evidence="2" id="KW-1185">Reference proteome</keyword>
<dbReference type="Pfam" id="PF09932">
    <property type="entry name" value="DUF2164"/>
    <property type="match status" value="1"/>
</dbReference>
<dbReference type="InterPro" id="IPR018680">
    <property type="entry name" value="DUF2164"/>
</dbReference>
<organism evidence="1 2">
    <name type="scientific">Litoribrevibacter albus</name>
    <dbReference type="NCBI Taxonomy" id="1473156"/>
    <lineage>
        <taxon>Bacteria</taxon>
        <taxon>Pseudomonadati</taxon>
        <taxon>Pseudomonadota</taxon>
        <taxon>Gammaproteobacteria</taxon>
        <taxon>Oceanospirillales</taxon>
        <taxon>Oceanospirillaceae</taxon>
        <taxon>Litoribrevibacter</taxon>
    </lineage>
</organism>